<dbReference type="CDD" id="cd01335">
    <property type="entry name" value="Radical_SAM"/>
    <property type="match status" value="1"/>
</dbReference>
<dbReference type="SFLD" id="SFLDG01100">
    <property type="entry name" value="methyltransferase_(Class_D)"/>
    <property type="match status" value="1"/>
</dbReference>
<dbReference type="InterPro" id="IPR058240">
    <property type="entry name" value="rSAM_sf"/>
</dbReference>
<dbReference type="InterPro" id="IPR013785">
    <property type="entry name" value="Aldolase_TIM"/>
</dbReference>
<keyword evidence="2" id="KW-0479">Metal-binding</keyword>
<dbReference type="GO" id="GO:0032259">
    <property type="term" value="P:methylation"/>
    <property type="evidence" value="ECO:0007669"/>
    <property type="project" value="UniProtKB-KW"/>
</dbReference>
<dbReference type="InterPro" id="IPR034474">
    <property type="entry name" value="Methyltransferase_Class_D"/>
</dbReference>
<keyword evidence="4" id="KW-0411">Iron-sulfur</keyword>
<dbReference type="EMBL" id="JAGGKC010000026">
    <property type="protein sequence ID" value="MBP1920254.1"/>
    <property type="molecule type" value="Genomic_DNA"/>
</dbReference>
<keyword evidence="7" id="KW-1185">Reference proteome</keyword>
<dbReference type="EC" id="2.1.1.-" evidence="6"/>
<organism evidence="6 7">
    <name type="scientific">Youngiibacter multivorans</name>
    <dbReference type="NCBI Taxonomy" id="937251"/>
    <lineage>
        <taxon>Bacteria</taxon>
        <taxon>Bacillati</taxon>
        <taxon>Bacillota</taxon>
        <taxon>Clostridia</taxon>
        <taxon>Eubacteriales</taxon>
        <taxon>Clostridiaceae</taxon>
        <taxon>Youngiibacter</taxon>
    </lineage>
</organism>
<dbReference type="SFLD" id="SFLDS00029">
    <property type="entry name" value="Radical_SAM"/>
    <property type="match status" value="1"/>
</dbReference>
<feature type="domain" description="Radical SAM core" evidence="5">
    <location>
        <begin position="89"/>
        <end position="305"/>
    </location>
</feature>
<proteinExistence type="predicted"/>
<keyword evidence="6" id="KW-0489">Methyltransferase</keyword>
<evidence type="ECO:0000256" key="2">
    <source>
        <dbReference type="ARBA" id="ARBA00022723"/>
    </source>
</evidence>
<dbReference type="Pfam" id="PF04055">
    <property type="entry name" value="Radical_SAM"/>
    <property type="match status" value="1"/>
</dbReference>
<accession>A0ABS4G6T2</accession>
<dbReference type="Pfam" id="PF23545">
    <property type="entry name" value="Zn_ribbon_HMPTM"/>
    <property type="match status" value="1"/>
</dbReference>
<evidence type="ECO:0000256" key="1">
    <source>
        <dbReference type="ARBA" id="ARBA00022691"/>
    </source>
</evidence>
<dbReference type="SUPFAM" id="SSF102114">
    <property type="entry name" value="Radical SAM enzymes"/>
    <property type="match status" value="1"/>
</dbReference>
<dbReference type="PANTHER" id="PTHR43306:SF1">
    <property type="entry name" value="7,8-DIHYDRO-6-HYDROXYMETHYLPTERIN DIMETHYLTRANSFERASE"/>
    <property type="match status" value="1"/>
</dbReference>
<dbReference type="Gene3D" id="3.20.20.70">
    <property type="entry name" value="Aldolase class I"/>
    <property type="match status" value="1"/>
</dbReference>
<evidence type="ECO:0000313" key="7">
    <source>
        <dbReference type="Proteomes" id="UP001519271"/>
    </source>
</evidence>
<dbReference type="InterPro" id="IPR056488">
    <property type="entry name" value="Zn_ribbon_HMPTM"/>
</dbReference>
<dbReference type="GO" id="GO:0008168">
    <property type="term" value="F:methyltransferase activity"/>
    <property type="evidence" value="ECO:0007669"/>
    <property type="project" value="UniProtKB-KW"/>
</dbReference>
<name>A0ABS4G6T2_9CLOT</name>
<comment type="caution">
    <text evidence="6">The sequence shown here is derived from an EMBL/GenBank/DDBJ whole genome shotgun (WGS) entry which is preliminary data.</text>
</comment>
<protein>
    <submittedName>
        <fullName evidence="6">Radical SAM superfamily Fe-S cluster-containing enzyme</fullName>
        <ecNumber evidence="6">2.1.1.-</ecNumber>
    </submittedName>
</protein>
<evidence type="ECO:0000256" key="4">
    <source>
        <dbReference type="ARBA" id="ARBA00023014"/>
    </source>
</evidence>
<dbReference type="RefSeq" id="WP_209460433.1">
    <property type="nucleotide sequence ID" value="NZ_JAGGKC010000026.1"/>
</dbReference>
<dbReference type="InterPro" id="IPR007197">
    <property type="entry name" value="rSAM"/>
</dbReference>
<keyword evidence="3" id="KW-0408">Iron</keyword>
<sequence>MGKKRDYVYDSYTRTMCPECMELVDGKIVYDANGAYILRQCPTHGESLELLEEDVNWHIHKSDYDKPGTASTCQTKADKGCPYDCGLCPSHDQHTCIGLMEITRRCDMSCPTCFAEAGKGRDLDLGTIEKMMDFYMASEDGKAEILQISGGEPTMHPEILRIISMAKGKGFKYVMLNTNGLRIAEDEKFVEALGAFKGGFEVYLQFDGLDDEVYRRMRGRPLLDVKKRAIANLGKHGVPATLVCTVDKGINAGIIGQLLLYGMDEKYVRGVNFQPVAYFGRYSGERNRITLSGILKRIEEQTGGLLKMADFMPLPCDVDRVALTYLFKENGSFIPITRGKDMSQYRNLIGNTFVFTLEDTLKSLKDEDATFGLTDCCDLLADIKRHIPKGFIFKSRENKMKFVDENTFRISVSSFVDAWNFDMKSIQKDCVHVITPDLRRMPFSAFNMLHRGRYDEYYL</sequence>
<keyword evidence="6" id="KW-0808">Transferase</keyword>
<evidence type="ECO:0000313" key="6">
    <source>
        <dbReference type="EMBL" id="MBP1920254.1"/>
    </source>
</evidence>
<dbReference type="Proteomes" id="UP001519271">
    <property type="component" value="Unassembled WGS sequence"/>
</dbReference>
<evidence type="ECO:0000256" key="3">
    <source>
        <dbReference type="ARBA" id="ARBA00023004"/>
    </source>
</evidence>
<gene>
    <name evidence="6" type="ORF">J2Z34_002765</name>
</gene>
<dbReference type="PROSITE" id="PS51918">
    <property type="entry name" value="RADICAL_SAM"/>
    <property type="match status" value="1"/>
</dbReference>
<dbReference type="PANTHER" id="PTHR43306">
    <property type="entry name" value="7,8-DIHYDRO-6-HYDROXYMETHYLPTERIN DIMETHYLTRANSFERASE"/>
    <property type="match status" value="1"/>
</dbReference>
<dbReference type="SFLD" id="SFLDG01067">
    <property type="entry name" value="SPASM/twitch_domain_containing"/>
    <property type="match status" value="1"/>
</dbReference>
<evidence type="ECO:0000259" key="5">
    <source>
        <dbReference type="PROSITE" id="PS51918"/>
    </source>
</evidence>
<keyword evidence="1" id="KW-0949">S-adenosyl-L-methionine</keyword>
<reference evidence="6 7" key="1">
    <citation type="submission" date="2021-03" db="EMBL/GenBank/DDBJ databases">
        <title>Genomic Encyclopedia of Type Strains, Phase IV (KMG-IV): sequencing the most valuable type-strain genomes for metagenomic binning, comparative biology and taxonomic classification.</title>
        <authorList>
            <person name="Goeker M."/>
        </authorList>
    </citation>
    <scope>NUCLEOTIDE SEQUENCE [LARGE SCALE GENOMIC DNA]</scope>
    <source>
        <strain evidence="6 7">DSM 6139</strain>
    </source>
</reference>